<dbReference type="PATRIC" id="fig|1095749.3.peg.1212"/>
<protein>
    <recommendedName>
        <fullName evidence="3">Enoyl-CoA hydratase</fullName>
    </recommendedName>
</protein>
<proteinExistence type="predicted"/>
<gene>
    <name evidence="1" type="ORF">HMPREF1052_2225</name>
</gene>
<organism evidence="1 2">
    <name type="scientific">Pasteurella bettyae CCUG 2042</name>
    <dbReference type="NCBI Taxonomy" id="1095749"/>
    <lineage>
        <taxon>Bacteria</taxon>
        <taxon>Pseudomonadati</taxon>
        <taxon>Pseudomonadota</taxon>
        <taxon>Gammaproteobacteria</taxon>
        <taxon>Pasteurellales</taxon>
        <taxon>Pasteurellaceae</taxon>
        <taxon>Pasteurella</taxon>
    </lineage>
</organism>
<dbReference type="EMBL" id="AJSX01000032">
    <property type="protein sequence ID" value="EIJ69258.1"/>
    <property type="molecule type" value="Genomic_DNA"/>
</dbReference>
<reference evidence="1 2" key="1">
    <citation type="submission" date="2012-03" db="EMBL/GenBank/DDBJ databases">
        <authorList>
            <person name="Harkins D.M."/>
            <person name="Madupu R."/>
            <person name="Durkin A.S."/>
            <person name="Torralba M."/>
            <person name="Methe B."/>
            <person name="Sutton G.G."/>
            <person name="Nelson K.E."/>
        </authorList>
    </citation>
    <scope>NUCLEOTIDE SEQUENCE [LARGE SCALE GENOMIC DNA]</scope>
    <source>
        <strain evidence="1 2">CCUG 2042</strain>
    </source>
</reference>
<keyword evidence="2" id="KW-1185">Reference proteome</keyword>
<name>I3DC15_9PAST</name>
<dbReference type="RefSeq" id="WP_005760709.1">
    <property type="nucleotide sequence ID" value="NZ_AJSX01000032.1"/>
</dbReference>
<dbReference type="InterPro" id="IPR038765">
    <property type="entry name" value="Papain-like_cys_pep_sf"/>
</dbReference>
<sequence length="168" mass="19197">MANQLFLAFYKGSGGSLWDKLIDLIIRKTTRGKYSHCELVIAKTEFITGTHYEYETTYHCYTSSPRDGGVRCKVIDSRTGDWDLLPINSSLEQQILTYYAQTKGARYDYCGALGVILGIKQKRSKYFCSEWCFNAITGRTDGWRFSPNQLAVIFKGIYHDKFTGACYV</sequence>
<dbReference type="SUPFAM" id="SSF54001">
    <property type="entry name" value="Cysteine proteinases"/>
    <property type="match status" value="1"/>
</dbReference>
<comment type="caution">
    <text evidence="1">The sequence shown here is derived from an EMBL/GenBank/DDBJ whole genome shotgun (WGS) entry which is preliminary data.</text>
</comment>
<dbReference type="AlphaFoldDB" id="I3DC15"/>
<dbReference type="OrthoDB" id="95478at2"/>
<evidence type="ECO:0000313" key="2">
    <source>
        <dbReference type="Proteomes" id="UP000006457"/>
    </source>
</evidence>
<dbReference type="Gene3D" id="3.90.1720.10">
    <property type="entry name" value="endopeptidase domain like (from Nostoc punctiforme)"/>
    <property type="match status" value="1"/>
</dbReference>
<dbReference type="Proteomes" id="UP000006457">
    <property type="component" value="Unassembled WGS sequence"/>
</dbReference>
<evidence type="ECO:0000313" key="1">
    <source>
        <dbReference type="EMBL" id="EIJ69258.1"/>
    </source>
</evidence>
<accession>I3DC15</accession>
<evidence type="ECO:0008006" key="3">
    <source>
        <dbReference type="Google" id="ProtNLM"/>
    </source>
</evidence>
<dbReference type="eggNOG" id="ENOG5032V5A">
    <property type="taxonomic scope" value="Bacteria"/>
</dbReference>